<evidence type="ECO:0000256" key="3">
    <source>
        <dbReference type="ARBA" id="ARBA00022771"/>
    </source>
</evidence>
<feature type="domain" description="C2H2-type" evidence="7">
    <location>
        <begin position="114"/>
        <end position="143"/>
    </location>
</feature>
<dbReference type="GO" id="GO:0008270">
    <property type="term" value="F:zinc ion binding"/>
    <property type="evidence" value="ECO:0007669"/>
    <property type="project" value="UniProtKB-KW"/>
</dbReference>
<evidence type="ECO:0000256" key="2">
    <source>
        <dbReference type="ARBA" id="ARBA00022737"/>
    </source>
</evidence>
<dbReference type="InterPro" id="IPR013087">
    <property type="entry name" value="Znf_C2H2_type"/>
</dbReference>
<dbReference type="Pfam" id="PF12874">
    <property type="entry name" value="zf-met"/>
    <property type="match status" value="1"/>
</dbReference>
<dbReference type="OrthoDB" id="3437960at2759"/>
<dbReference type="SMART" id="SM00355">
    <property type="entry name" value="ZnF_C2H2"/>
    <property type="match status" value="6"/>
</dbReference>
<keyword evidence="4" id="KW-0862">Zinc</keyword>
<feature type="domain" description="C2H2-type" evidence="7">
    <location>
        <begin position="210"/>
        <end position="238"/>
    </location>
</feature>
<name>E4XVY5_OIKDI</name>
<organism evidence="8">
    <name type="scientific">Oikopleura dioica</name>
    <name type="common">Tunicate</name>
    <dbReference type="NCBI Taxonomy" id="34765"/>
    <lineage>
        <taxon>Eukaryota</taxon>
        <taxon>Metazoa</taxon>
        <taxon>Chordata</taxon>
        <taxon>Tunicata</taxon>
        <taxon>Appendicularia</taxon>
        <taxon>Copelata</taxon>
        <taxon>Oikopleuridae</taxon>
        <taxon>Oikopleura</taxon>
    </lineage>
</organism>
<feature type="region of interest" description="Disordered" evidence="6">
    <location>
        <begin position="176"/>
        <end position="214"/>
    </location>
</feature>
<feature type="domain" description="C2H2-type" evidence="7">
    <location>
        <begin position="86"/>
        <end position="113"/>
    </location>
</feature>
<keyword evidence="3 5" id="KW-0863">Zinc-finger</keyword>
<dbReference type="PROSITE" id="PS00028">
    <property type="entry name" value="ZINC_FINGER_C2H2_1"/>
    <property type="match status" value="5"/>
</dbReference>
<evidence type="ECO:0000259" key="7">
    <source>
        <dbReference type="PROSITE" id="PS50157"/>
    </source>
</evidence>
<dbReference type="Proteomes" id="UP000001307">
    <property type="component" value="Unassembled WGS sequence"/>
</dbReference>
<dbReference type="EMBL" id="FN653226">
    <property type="protein sequence ID" value="CBY13840.1"/>
    <property type="molecule type" value="Genomic_DNA"/>
</dbReference>
<dbReference type="InterPro" id="IPR036236">
    <property type="entry name" value="Znf_C2H2_sf"/>
</dbReference>
<dbReference type="SUPFAM" id="SSF57667">
    <property type="entry name" value="beta-beta-alpha zinc fingers"/>
    <property type="match status" value="2"/>
</dbReference>
<accession>E4XVY5</accession>
<dbReference type="PANTHER" id="PTHR24409">
    <property type="entry name" value="ZINC FINGER PROTEIN 142"/>
    <property type="match status" value="1"/>
</dbReference>
<evidence type="ECO:0000256" key="5">
    <source>
        <dbReference type="PROSITE-ProRule" id="PRU00042"/>
    </source>
</evidence>
<dbReference type="InParanoid" id="E4XVY5"/>
<sequence>MEKSLYSCEICSFKLTTKPNLARHIYYRHCKKRPLYCPECGVTGKSMNNLVNHGSSIHGKDISPLMCSRKQMKEVNSKKMIPMDDFECVFCGEIFQTAKELAKHQESHKGEKPFTCPLCGRTFQEFGQSIVHGIAIHHVEIDPIMSSDSQEERIKDSEVVPKIRFKMEKCCKSSTDDVKKEENDANQSSASDEDIEENTKQAKRPQRNAPQCKTCNKKFRSHAQAREHENNGHEDIVPESSLVDPSVFTRATDDLISCSICLGLFRDEKDLMHHQNKYHAKNNGQIILHAPVSEAKPLVRIIARTPHVYRYSSDQTTDNNYSFHQQAASFRPLDAEENWQQYLNRLRPHHKIHFADGSTTGTSSDRENGFSLI</sequence>
<protein>
    <recommendedName>
        <fullName evidence="7">C2H2-type domain-containing protein</fullName>
    </recommendedName>
</protein>
<evidence type="ECO:0000313" key="8">
    <source>
        <dbReference type="EMBL" id="CBY13840.1"/>
    </source>
</evidence>
<gene>
    <name evidence="8" type="ORF">GSOID_T00006788001</name>
</gene>
<dbReference type="AlphaFoldDB" id="E4XVY5"/>
<keyword evidence="9" id="KW-1185">Reference proteome</keyword>
<keyword evidence="2" id="KW-0677">Repeat</keyword>
<reference evidence="8" key="1">
    <citation type="journal article" date="2010" name="Science">
        <title>Plasticity of animal genome architecture unmasked by rapid evolution of a pelagic tunicate.</title>
        <authorList>
            <person name="Denoeud F."/>
            <person name="Henriet S."/>
            <person name="Mungpakdee S."/>
            <person name="Aury J.M."/>
            <person name="Da Silva C."/>
            <person name="Brinkmann H."/>
            <person name="Mikhaleva J."/>
            <person name="Olsen L.C."/>
            <person name="Jubin C."/>
            <person name="Canestro C."/>
            <person name="Bouquet J.M."/>
            <person name="Danks G."/>
            <person name="Poulain J."/>
            <person name="Campsteijn C."/>
            <person name="Adamski M."/>
            <person name="Cross I."/>
            <person name="Yadetie F."/>
            <person name="Muffato M."/>
            <person name="Louis A."/>
            <person name="Butcher S."/>
            <person name="Tsagkogeorga G."/>
            <person name="Konrad A."/>
            <person name="Singh S."/>
            <person name="Jensen M.F."/>
            <person name="Cong E.H."/>
            <person name="Eikeseth-Otteraa H."/>
            <person name="Noel B."/>
            <person name="Anthouard V."/>
            <person name="Porcel B.M."/>
            <person name="Kachouri-Lafond R."/>
            <person name="Nishino A."/>
            <person name="Ugolini M."/>
            <person name="Chourrout P."/>
            <person name="Nishida H."/>
            <person name="Aasland R."/>
            <person name="Huzurbazar S."/>
            <person name="Westhof E."/>
            <person name="Delsuc F."/>
            <person name="Lehrach H."/>
            <person name="Reinhardt R."/>
            <person name="Weissenbach J."/>
            <person name="Roy S.W."/>
            <person name="Artiguenave F."/>
            <person name="Postlethwait J.H."/>
            <person name="Manak J.R."/>
            <person name="Thompson E.M."/>
            <person name="Jaillon O."/>
            <person name="Du Pasquier L."/>
            <person name="Boudinot P."/>
            <person name="Liberles D.A."/>
            <person name="Volff J.N."/>
            <person name="Philippe H."/>
            <person name="Lenhard B."/>
            <person name="Roest Crollius H."/>
            <person name="Wincker P."/>
            <person name="Chourrout D."/>
        </authorList>
    </citation>
    <scope>NUCLEOTIDE SEQUENCE [LARGE SCALE GENOMIC DNA]</scope>
</reference>
<dbReference type="PROSITE" id="PS50157">
    <property type="entry name" value="ZINC_FINGER_C2H2_2"/>
    <property type="match status" value="4"/>
</dbReference>
<evidence type="ECO:0000256" key="1">
    <source>
        <dbReference type="ARBA" id="ARBA00022723"/>
    </source>
</evidence>
<evidence type="ECO:0000313" key="9">
    <source>
        <dbReference type="Proteomes" id="UP000001307"/>
    </source>
</evidence>
<dbReference type="Gene3D" id="3.30.160.60">
    <property type="entry name" value="Classic Zinc Finger"/>
    <property type="match status" value="4"/>
</dbReference>
<feature type="compositionally biased region" description="Basic and acidic residues" evidence="6">
    <location>
        <begin position="364"/>
        <end position="373"/>
    </location>
</feature>
<feature type="domain" description="C2H2-type" evidence="7">
    <location>
        <begin position="6"/>
        <end position="34"/>
    </location>
</feature>
<evidence type="ECO:0000256" key="4">
    <source>
        <dbReference type="ARBA" id="ARBA00022833"/>
    </source>
</evidence>
<keyword evidence="1" id="KW-0479">Metal-binding</keyword>
<dbReference type="Pfam" id="PF00096">
    <property type="entry name" value="zf-C2H2"/>
    <property type="match status" value="1"/>
</dbReference>
<feature type="region of interest" description="Disordered" evidence="6">
    <location>
        <begin position="353"/>
        <end position="373"/>
    </location>
</feature>
<proteinExistence type="predicted"/>
<evidence type="ECO:0000256" key="6">
    <source>
        <dbReference type="SAM" id="MobiDB-lite"/>
    </source>
</evidence>